<evidence type="ECO:0000313" key="7">
    <source>
        <dbReference type="RefSeq" id="XP_004329970.1"/>
    </source>
</evidence>
<dbReference type="InterPro" id="IPR013787">
    <property type="entry name" value="S100_Ca-bd_sub"/>
</dbReference>
<dbReference type="SMART" id="SM00054">
    <property type="entry name" value="EFh"/>
    <property type="match status" value="1"/>
</dbReference>
<dbReference type="CDD" id="cd05030">
    <property type="entry name" value="calgranulins"/>
    <property type="match status" value="1"/>
</dbReference>
<dbReference type="Gene3D" id="1.10.238.10">
    <property type="entry name" value="EF-hand"/>
    <property type="match status" value="1"/>
</dbReference>
<dbReference type="FunCoup" id="A0A2U3V9R4">
    <property type="interactions" value="27"/>
</dbReference>
<dbReference type="InterPro" id="IPR011992">
    <property type="entry name" value="EF-hand-dom_pair"/>
</dbReference>
<evidence type="ECO:0000256" key="3">
    <source>
        <dbReference type="ARBA" id="ARBA00022737"/>
    </source>
</evidence>
<dbReference type="GO" id="GO:0070062">
    <property type="term" value="C:extracellular exosome"/>
    <property type="evidence" value="ECO:0007669"/>
    <property type="project" value="TreeGrafter"/>
</dbReference>
<dbReference type="RefSeq" id="XP_004329970.1">
    <property type="nucleotide sequence ID" value="XM_004329922.3"/>
</dbReference>
<dbReference type="Pfam" id="PF01023">
    <property type="entry name" value="S_100"/>
    <property type="match status" value="1"/>
</dbReference>
<dbReference type="GO" id="GO:0043123">
    <property type="term" value="P:positive regulation of canonical NF-kappaB signal transduction"/>
    <property type="evidence" value="ECO:0007669"/>
    <property type="project" value="TreeGrafter"/>
</dbReference>
<dbReference type="PANTHER" id="PTHR11639">
    <property type="entry name" value="S100 CALCIUM-BINDING PROTEIN"/>
    <property type="match status" value="1"/>
</dbReference>
<sequence>MREVSSLEVKGDTCLIKTSLAQGSSPVLLPPHFCALRGECEVREMTKLEDHLEGIINIFHQYSIRLGDYDTLNKSELKKLITKELPNALKNTKDQPSIDKVFQELDADKDGQVTFEEFVVLVSRVLKTAHADIHKE</sequence>
<feature type="domain" description="EF-hand" evidence="5">
    <location>
        <begin position="93"/>
        <end position="128"/>
    </location>
</feature>
<dbReference type="Proteomes" id="UP000245320">
    <property type="component" value="Chromosome 1"/>
</dbReference>
<dbReference type="GO" id="GO:0005737">
    <property type="term" value="C:cytoplasm"/>
    <property type="evidence" value="ECO:0007669"/>
    <property type="project" value="TreeGrafter"/>
</dbReference>
<reference evidence="7" key="1">
    <citation type="submission" date="2025-08" db="UniProtKB">
        <authorList>
            <consortium name="RefSeq"/>
        </authorList>
    </citation>
    <scope>IDENTIFICATION</scope>
    <source>
        <tissue evidence="7">Spleen</tissue>
    </source>
</reference>
<evidence type="ECO:0000313" key="6">
    <source>
        <dbReference type="Proteomes" id="UP000245320"/>
    </source>
</evidence>
<dbReference type="OrthoDB" id="9909924at2759"/>
<evidence type="ECO:0000256" key="1">
    <source>
        <dbReference type="ARBA" id="ARBA00007323"/>
    </source>
</evidence>
<dbReference type="GO" id="GO:0061844">
    <property type="term" value="P:antimicrobial humoral immune response mediated by antimicrobial peptide"/>
    <property type="evidence" value="ECO:0007669"/>
    <property type="project" value="TreeGrafter"/>
</dbReference>
<keyword evidence="3" id="KW-0677">Repeat</keyword>
<dbReference type="InParanoid" id="A0A2U3V9R4"/>
<dbReference type="SMART" id="SM01394">
    <property type="entry name" value="S_100"/>
    <property type="match status" value="1"/>
</dbReference>
<dbReference type="PROSITE" id="PS50222">
    <property type="entry name" value="EF_HAND_2"/>
    <property type="match status" value="1"/>
</dbReference>
<accession>A0A2U3V9R4</accession>
<dbReference type="GO" id="GO:0050786">
    <property type="term" value="F:RAGE receptor binding"/>
    <property type="evidence" value="ECO:0007669"/>
    <property type="project" value="TreeGrafter"/>
</dbReference>
<dbReference type="GO" id="GO:0043542">
    <property type="term" value="P:endothelial cell migration"/>
    <property type="evidence" value="ECO:0007669"/>
    <property type="project" value="TreeGrafter"/>
</dbReference>
<dbReference type="GO" id="GO:0048306">
    <property type="term" value="F:calcium-dependent protein binding"/>
    <property type="evidence" value="ECO:0007669"/>
    <property type="project" value="TreeGrafter"/>
</dbReference>
<dbReference type="CTD" id="6283"/>
<dbReference type="InterPro" id="IPR002048">
    <property type="entry name" value="EF_hand_dom"/>
</dbReference>
<name>A0A2U3V9R4_TURTR</name>
<gene>
    <name evidence="7" type="primary">S100A12</name>
</gene>
<dbReference type="FunFam" id="1.10.238.10:FF:000044">
    <property type="entry name" value="Protein S100"/>
    <property type="match status" value="1"/>
</dbReference>
<proteinExistence type="inferred from homology"/>
<evidence type="ECO:0000256" key="4">
    <source>
        <dbReference type="ARBA" id="ARBA00022837"/>
    </source>
</evidence>
<dbReference type="SUPFAM" id="SSF47473">
    <property type="entry name" value="EF-hand"/>
    <property type="match status" value="1"/>
</dbReference>
<dbReference type="GO" id="GO:0005509">
    <property type="term" value="F:calcium ion binding"/>
    <property type="evidence" value="ECO:0007669"/>
    <property type="project" value="InterPro"/>
</dbReference>
<dbReference type="AlphaFoldDB" id="A0A2U3V9R4"/>
<keyword evidence="2" id="KW-0479">Metal-binding</keyword>
<keyword evidence="6" id="KW-1185">Reference proteome</keyword>
<dbReference type="InterPro" id="IPR018247">
    <property type="entry name" value="EF_Hand_1_Ca_BS"/>
</dbReference>
<comment type="similarity">
    <text evidence="1">Belongs to the S-100 family.</text>
</comment>
<protein>
    <submittedName>
        <fullName evidence="7">Protein S100-A12</fullName>
    </submittedName>
</protein>
<keyword evidence="4" id="KW-0106">Calcium</keyword>
<organism evidence="6 7">
    <name type="scientific">Tursiops truncatus</name>
    <name type="common">Atlantic bottle-nosed dolphin</name>
    <name type="synonym">Delphinus truncatus</name>
    <dbReference type="NCBI Taxonomy" id="9739"/>
    <lineage>
        <taxon>Eukaryota</taxon>
        <taxon>Metazoa</taxon>
        <taxon>Chordata</taxon>
        <taxon>Craniata</taxon>
        <taxon>Vertebrata</taxon>
        <taxon>Euteleostomi</taxon>
        <taxon>Mammalia</taxon>
        <taxon>Eutheria</taxon>
        <taxon>Laurasiatheria</taxon>
        <taxon>Artiodactyla</taxon>
        <taxon>Whippomorpha</taxon>
        <taxon>Cetacea</taxon>
        <taxon>Odontoceti</taxon>
        <taxon>Delphinidae</taxon>
        <taxon>Tursiops</taxon>
    </lineage>
</organism>
<dbReference type="Pfam" id="PF00036">
    <property type="entry name" value="EF-hand_1"/>
    <property type="match status" value="1"/>
</dbReference>
<dbReference type="PROSITE" id="PS00018">
    <property type="entry name" value="EF_HAND_1"/>
    <property type="match status" value="1"/>
</dbReference>
<dbReference type="GeneID" id="101335169"/>
<evidence type="ECO:0000259" key="5">
    <source>
        <dbReference type="PROSITE" id="PS50222"/>
    </source>
</evidence>
<dbReference type="PANTHER" id="PTHR11639:SF77">
    <property type="entry name" value="PROTEIN S100-A12"/>
    <property type="match status" value="1"/>
</dbReference>
<evidence type="ECO:0000256" key="2">
    <source>
        <dbReference type="ARBA" id="ARBA00022723"/>
    </source>
</evidence>
<dbReference type="STRING" id="9739.ENSTTRP00000000014"/>